<gene>
    <name evidence="2" type="ORF">FHS25_003627</name>
</gene>
<feature type="region of interest" description="Disordered" evidence="1">
    <location>
        <begin position="208"/>
        <end position="236"/>
    </location>
</feature>
<comment type="caution">
    <text evidence="2">The sequence shown here is derived from an EMBL/GenBank/DDBJ whole genome shotgun (WGS) entry which is preliminary data.</text>
</comment>
<evidence type="ECO:0008006" key="4">
    <source>
        <dbReference type="Google" id="ProtNLM"/>
    </source>
</evidence>
<name>A0ABR6GA45_9HYPH</name>
<proteinExistence type="predicted"/>
<dbReference type="EMBL" id="JACHXX010000004">
    <property type="protein sequence ID" value="MBB3163149.1"/>
    <property type="molecule type" value="Genomic_DNA"/>
</dbReference>
<reference evidence="2 3" key="1">
    <citation type="submission" date="2020-08" db="EMBL/GenBank/DDBJ databases">
        <title>Genomic Encyclopedia of Type Strains, Phase III (KMG-III): the genomes of soil and plant-associated and newly described type strains.</title>
        <authorList>
            <person name="Whitman W."/>
        </authorList>
    </citation>
    <scope>NUCLEOTIDE SEQUENCE [LARGE SCALE GENOMIC DNA]</scope>
    <source>
        <strain evidence="2 3">CECT 8280</strain>
    </source>
</reference>
<evidence type="ECO:0000313" key="3">
    <source>
        <dbReference type="Proteomes" id="UP000542811"/>
    </source>
</evidence>
<organism evidence="2 3">
    <name type="scientific">Rhizobium laguerreae</name>
    <dbReference type="NCBI Taxonomy" id="1076926"/>
    <lineage>
        <taxon>Bacteria</taxon>
        <taxon>Pseudomonadati</taxon>
        <taxon>Pseudomonadota</taxon>
        <taxon>Alphaproteobacteria</taxon>
        <taxon>Hyphomicrobiales</taxon>
        <taxon>Rhizobiaceae</taxon>
        <taxon>Rhizobium/Agrobacterium group</taxon>
        <taxon>Rhizobium</taxon>
    </lineage>
</organism>
<keyword evidence="3" id="KW-1185">Reference proteome</keyword>
<accession>A0ABR6GA45</accession>
<sequence>MPTVESVFRAQIVYVCELWIFAGRHINRLSLSLSLSLSLHSHGSVASLASSGRHWSNAPISASGQPVGLILPIAKTFPLSETLGTDRLFSYADRPGTVDLARAGKSRREDFFDAWPRMRPDRNLLLAVHDALGWLMTSKTGRRASWRRSAVKLASVAQHFENTSAPEKAALCSMCREQAEALQSCPSPAVTSQLADLERPKTPVKSDFIRFRTSSVSPEEPLKSRTDGPFHVPSNS</sequence>
<protein>
    <recommendedName>
        <fullName evidence="4">DUF982 domain-containing protein</fullName>
    </recommendedName>
</protein>
<dbReference type="Proteomes" id="UP000542811">
    <property type="component" value="Unassembled WGS sequence"/>
</dbReference>
<evidence type="ECO:0000256" key="1">
    <source>
        <dbReference type="SAM" id="MobiDB-lite"/>
    </source>
</evidence>
<evidence type="ECO:0000313" key="2">
    <source>
        <dbReference type="EMBL" id="MBB3163149.1"/>
    </source>
</evidence>